<dbReference type="InterPro" id="IPR015886">
    <property type="entry name" value="H2TH_FPG"/>
</dbReference>
<evidence type="ECO:0000256" key="15">
    <source>
        <dbReference type="HAMAP-Rule" id="MF_00103"/>
    </source>
</evidence>
<feature type="domain" description="Formamidopyrimidine-DNA glycosylase catalytic" evidence="17">
    <location>
        <begin position="2"/>
        <end position="141"/>
    </location>
</feature>
<comment type="subunit">
    <text evidence="3 15">Monomer.</text>
</comment>
<keyword evidence="9 15" id="KW-0238">DNA-binding</keyword>
<dbReference type="Gene3D" id="3.20.190.10">
    <property type="entry name" value="MutM-like, N-terminal"/>
    <property type="match status" value="1"/>
</dbReference>
<comment type="cofactor">
    <cofactor evidence="15">
        <name>Zn(2+)</name>
        <dbReference type="ChEBI" id="CHEBI:29105"/>
    </cofactor>
    <text evidence="15">Binds 1 zinc ion per subunit.</text>
</comment>
<keyword evidence="6 15" id="KW-0863">Zinc-finger</keyword>
<dbReference type="Pfam" id="PF01149">
    <property type="entry name" value="Fapy_DNA_glyco"/>
    <property type="match status" value="1"/>
</dbReference>
<reference evidence="18" key="2">
    <citation type="submission" date="2022-05" db="EMBL/GenBank/DDBJ databases">
        <authorList>
            <person name="Kunte H.-J."/>
        </authorList>
    </citation>
    <scope>NUCLEOTIDE SEQUENCE</scope>
    <source>
        <strain evidence="18">G5</strain>
    </source>
</reference>
<dbReference type="InterPro" id="IPR012319">
    <property type="entry name" value="FPG_cat"/>
</dbReference>
<dbReference type="EMBL" id="CP097330">
    <property type="protein sequence ID" value="URF04585.1"/>
    <property type="molecule type" value="Genomic_DNA"/>
</dbReference>
<dbReference type="InterPro" id="IPR035937">
    <property type="entry name" value="FPG_N"/>
</dbReference>
<comment type="catalytic activity">
    <reaction evidence="14 15">
        <text>2'-deoxyribonucleotide-(2'-deoxyribose 5'-phosphate)-2'-deoxyribonucleotide-DNA = a 3'-end 2'-deoxyribonucleotide-(2,3-dehydro-2,3-deoxyribose 5'-phosphate)-DNA + a 5'-end 5'-phospho-2'-deoxyribonucleoside-DNA + H(+)</text>
        <dbReference type="Rhea" id="RHEA:66592"/>
        <dbReference type="Rhea" id="RHEA-COMP:13180"/>
        <dbReference type="Rhea" id="RHEA-COMP:16897"/>
        <dbReference type="Rhea" id="RHEA-COMP:17067"/>
        <dbReference type="ChEBI" id="CHEBI:15378"/>
        <dbReference type="ChEBI" id="CHEBI:136412"/>
        <dbReference type="ChEBI" id="CHEBI:157695"/>
        <dbReference type="ChEBI" id="CHEBI:167181"/>
        <dbReference type="EC" id="4.2.99.18"/>
    </reaction>
</comment>
<dbReference type="Pfam" id="PF06831">
    <property type="entry name" value="H2TH"/>
    <property type="match status" value="1"/>
</dbReference>
<evidence type="ECO:0000256" key="12">
    <source>
        <dbReference type="ARBA" id="ARBA00023268"/>
    </source>
</evidence>
<evidence type="ECO:0000313" key="18">
    <source>
        <dbReference type="EMBL" id="URF04585.1"/>
    </source>
</evidence>
<comment type="function">
    <text evidence="15">Involved in base excision repair of DNA damaged by oxidation or by mutagenic agents. Acts as DNA glycosylase that recognizes and removes damaged bases. Has a preference for oxidized purines, such as 7,8-dihydro-8-oxoguanine (8-oxoG). Has AP (apurinic/apyrimidinic) lyase activity and introduces nicks in the DNA strand. Cleaves the DNA backbone by beta-delta elimination to generate a single-strand break at the site of the removed base with both 3'- and 5'-phosphates.</text>
</comment>
<proteinExistence type="inferred from homology"/>
<comment type="catalytic activity">
    <reaction evidence="1 15">
        <text>Hydrolysis of DNA containing ring-opened 7-methylguanine residues, releasing 2,6-diamino-4-hydroxy-5-(N-methyl)formamidopyrimidine.</text>
        <dbReference type="EC" id="3.2.2.23"/>
    </reaction>
</comment>
<feature type="active site" description="Proton donor; for delta-elimination activity" evidence="15">
    <location>
        <position position="292"/>
    </location>
</feature>
<dbReference type="InterPro" id="IPR020629">
    <property type="entry name" value="FPG_Glyclase"/>
</dbReference>
<evidence type="ECO:0000256" key="3">
    <source>
        <dbReference type="ARBA" id="ARBA00011245"/>
    </source>
</evidence>
<dbReference type="EC" id="4.2.99.18" evidence="15"/>
<dbReference type="GO" id="GO:0008270">
    <property type="term" value="F:zinc ion binding"/>
    <property type="evidence" value="ECO:0007669"/>
    <property type="project" value="UniProtKB-UniRule"/>
</dbReference>
<organism evidence="18 19">
    <name type="scientific">Cupriavidus campinensis</name>
    <dbReference type="NCBI Taxonomy" id="151783"/>
    <lineage>
        <taxon>Bacteria</taxon>
        <taxon>Pseudomonadati</taxon>
        <taxon>Pseudomonadota</taxon>
        <taxon>Betaproteobacteria</taxon>
        <taxon>Burkholderiales</taxon>
        <taxon>Burkholderiaceae</taxon>
        <taxon>Cupriavidus</taxon>
    </lineage>
</organism>
<feature type="domain" description="FPG-type" evidence="16">
    <location>
        <begin position="268"/>
        <end position="302"/>
    </location>
</feature>
<evidence type="ECO:0000256" key="4">
    <source>
        <dbReference type="ARBA" id="ARBA00022723"/>
    </source>
</evidence>
<evidence type="ECO:0000256" key="2">
    <source>
        <dbReference type="ARBA" id="ARBA00009409"/>
    </source>
</evidence>
<dbReference type="SMART" id="SM01232">
    <property type="entry name" value="H2TH"/>
    <property type="match status" value="1"/>
</dbReference>
<keyword evidence="11 15" id="KW-0456">Lyase</keyword>
<reference evidence="18" key="1">
    <citation type="journal article" date="2022" name="Microbiol. Resour. Announc.">
        <title>Genome Sequence of Cupriavidus campinensis Strain G5, a Member of a Bacterial Consortium Capable of Polyethylene Degradation.</title>
        <authorList>
            <person name="Schneider B."/>
            <person name="Pfeiffer F."/>
            <person name="Dyall-Smith M."/>
            <person name="Kunte H.J."/>
        </authorList>
    </citation>
    <scope>NUCLEOTIDE SEQUENCE</scope>
    <source>
        <strain evidence="18">G5</strain>
    </source>
</reference>
<name>A0AAE9I2X2_9BURK</name>
<dbReference type="KEGG" id="ccam:M5D45_01655"/>
<sequence>MPELPEVEVTRRGLLPHVVGRRIVDVTVRHRGLRWPVEPELEARLAGRVIGRIERRGKYLLLECLPAAGTGCGAEGMEGLEDDSAIGWLLIHLGMTGTLRVYPDAPPPGTHDHLDLVLAAPDNPPGASPVVLRFRDPRRFGAIIWSPLPEATLGEHPLLRKLGLEPFDPRFDGAWLHRHTRGRSVAIKTALLAGEIVVGVGNIYCSESLFRAGIRPNTAAGRLSAARCDKLAVAVRETLAEAIARGGSTLRDFVGSDGSSGYFQLDCFVYDRAGEPCRVCGTPIRQIVQGQRSTFYCPHCQH</sequence>
<keyword evidence="13 15" id="KW-0326">Glycosidase</keyword>
<evidence type="ECO:0000256" key="7">
    <source>
        <dbReference type="ARBA" id="ARBA00022801"/>
    </source>
</evidence>
<protein>
    <recommendedName>
        <fullName evidence="15">Formamidopyrimidine-DNA glycosylase</fullName>
        <shortName evidence="15">Fapy-DNA glycosylase</shortName>
        <ecNumber evidence="15">3.2.2.23</ecNumber>
    </recommendedName>
    <alternativeName>
        <fullName evidence="15">DNA-(apurinic or apyrimidinic site) lyase MutM</fullName>
        <shortName evidence="15">AP lyase MutM</shortName>
        <ecNumber evidence="15">4.2.99.18</ecNumber>
    </alternativeName>
</protein>
<dbReference type="SUPFAM" id="SSF57716">
    <property type="entry name" value="Glucocorticoid receptor-like (DNA-binding domain)"/>
    <property type="match status" value="1"/>
</dbReference>
<dbReference type="EC" id="3.2.2.23" evidence="15"/>
<evidence type="ECO:0000256" key="6">
    <source>
        <dbReference type="ARBA" id="ARBA00022771"/>
    </source>
</evidence>
<keyword evidence="10 15" id="KW-0234">DNA repair</keyword>
<keyword evidence="4 15" id="KW-0479">Metal-binding</keyword>
<keyword evidence="5 15" id="KW-0227">DNA damage</keyword>
<dbReference type="PROSITE" id="PS01242">
    <property type="entry name" value="ZF_FPG_1"/>
    <property type="match status" value="1"/>
</dbReference>
<feature type="binding site" evidence="15">
    <location>
        <position position="138"/>
    </location>
    <ligand>
        <name>DNA</name>
        <dbReference type="ChEBI" id="CHEBI:16991"/>
    </ligand>
</feature>
<dbReference type="SUPFAM" id="SSF46946">
    <property type="entry name" value="S13-like H2TH domain"/>
    <property type="match status" value="1"/>
</dbReference>
<feature type="active site" description="Proton donor; for beta-elimination activity" evidence="15">
    <location>
        <position position="58"/>
    </location>
</feature>
<accession>A0AAE9I2X2</accession>
<dbReference type="PROSITE" id="PS51066">
    <property type="entry name" value="ZF_FPG_2"/>
    <property type="match status" value="1"/>
</dbReference>
<dbReference type="SUPFAM" id="SSF81624">
    <property type="entry name" value="N-terminal domain of MutM-like DNA repair proteins"/>
    <property type="match status" value="1"/>
</dbReference>
<dbReference type="NCBIfam" id="TIGR00577">
    <property type="entry name" value="fpg"/>
    <property type="match status" value="1"/>
</dbReference>
<keyword evidence="7 15" id="KW-0378">Hydrolase</keyword>
<dbReference type="InterPro" id="IPR000214">
    <property type="entry name" value="Znf_DNA_glyclase/AP_lyase"/>
</dbReference>
<dbReference type="PROSITE" id="PS51068">
    <property type="entry name" value="FPG_CAT"/>
    <property type="match status" value="1"/>
</dbReference>
<dbReference type="NCBIfam" id="NF002211">
    <property type="entry name" value="PRK01103.1"/>
    <property type="match status" value="1"/>
</dbReference>
<dbReference type="GO" id="GO:0006284">
    <property type="term" value="P:base-excision repair"/>
    <property type="evidence" value="ECO:0007669"/>
    <property type="project" value="InterPro"/>
</dbReference>
<dbReference type="GO" id="GO:0140078">
    <property type="term" value="F:class I DNA-(apurinic or apyrimidinic site) endonuclease activity"/>
    <property type="evidence" value="ECO:0007669"/>
    <property type="project" value="UniProtKB-EC"/>
</dbReference>
<gene>
    <name evidence="15 18" type="primary">mutM</name>
    <name evidence="15" type="synonym">fpg</name>
    <name evidence="18" type="ORF">M5D45_01655</name>
</gene>
<dbReference type="HAMAP" id="MF_00103">
    <property type="entry name" value="Fapy_DNA_glycosyl"/>
    <property type="match status" value="1"/>
</dbReference>
<evidence type="ECO:0000256" key="13">
    <source>
        <dbReference type="ARBA" id="ARBA00023295"/>
    </source>
</evidence>
<dbReference type="CDD" id="cd08966">
    <property type="entry name" value="EcFpg-like_N"/>
    <property type="match status" value="1"/>
</dbReference>
<evidence type="ECO:0000256" key="1">
    <source>
        <dbReference type="ARBA" id="ARBA00001668"/>
    </source>
</evidence>
<evidence type="ECO:0000256" key="5">
    <source>
        <dbReference type="ARBA" id="ARBA00022763"/>
    </source>
</evidence>
<keyword evidence="12 15" id="KW-0511">Multifunctional enzyme</keyword>
<dbReference type="AlphaFoldDB" id="A0AAE9I2X2"/>
<feature type="binding site" evidence="15">
    <location>
        <position position="183"/>
    </location>
    <ligand>
        <name>DNA</name>
        <dbReference type="ChEBI" id="CHEBI:16991"/>
    </ligand>
</feature>
<dbReference type="GO" id="GO:0003684">
    <property type="term" value="F:damaged DNA binding"/>
    <property type="evidence" value="ECO:0007669"/>
    <property type="project" value="InterPro"/>
</dbReference>
<dbReference type="PANTHER" id="PTHR22993:SF9">
    <property type="entry name" value="FORMAMIDOPYRIMIDINE-DNA GLYCOSYLASE"/>
    <property type="match status" value="1"/>
</dbReference>
<evidence type="ECO:0000259" key="16">
    <source>
        <dbReference type="PROSITE" id="PS51066"/>
    </source>
</evidence>
<dbReference type="SMART" id="SM00898">
    <property type="entry name" value="Fapy_DNA_glyco"/>
    <property type="match status" value="1"/>
</dbReference>
<feature type="binding site" evidence="15">
    <location>
        <position position="111"/>
    </location>
    <ligand>
        <name>DNA</name>
        <dbReference type="ChEBI" id="CHEBI:16991"/>
    </ligand>
</feature>
<dbReference type="RefSeq" id="WP_250025026.1">
    <property type="nucleotide sequence ID" value="NZ_CP097330.1"/>
</dbReference>
<evidence type="ECO:0000313" key="19">
    <source>
        <dbReference type="Proteomes" id="UP001056132"/>
    </source>
</evidence>
<dbReference type="Gene3D" id="1.10.8.50">
    <property type="match status" value="1"/>
</dbReference>
<dbReference type="GO" id="GO:0034039">
    <property type="term" value="F:8-oxo-7,8-dihydroguanine DNA N-glycosylase activity"/>
    <property type="evidence" value="ECO:0007669"/>
    <property type="project" value="TreeGrafter"/>
</dbReference>
<dbReference type="Pfam" id="PF06827">
    <property type="entry name" value="zf-FPG_IleRS"/>
    <property type="match status" value="1"/>
</dbReference>
<dbReference type="Proteomes" id="UP001056132">
    <property type="component" value="Chromosome 1"/>
</dbReference>
<evidence type="ECO:0000256" key="10">
    <source>
        <dbReference type="ARBA" id="ARBA00023204"/>
    </source>
</evidence>
<evidence type="ECO:0000259" key="17">
    <source>
        <dbReference type="PROSITE" id="PS51068"/>
    </source>
</evidence>
<evidence type="ECO:0000256" key="11">
    <source>
        <dbReference type="ARBA" id="ARBA00023239"/>
    </source>
</evidence>
<evidence type="ECO:0000256" key="8">
    <source>
        <dbReference type="ARBA" id="ARBA00022833"/>
    </source>
</evidence>
<feature type="active site" description="Proton donor" evidence="15">
    <location>
        <position position="3"/>
    </location>
</feature>
<feature type="active site" description="Schiff-base intermediate with DNA" evidence="15">
    <location>
        <position position="2"/>
    </location>
</feature>
<evidence type="ECO:0000256" key="14">
    <source>
        <dbReference type="ARBA" id="ARBA00044632"/>
    </source>
</evidence>
<dbReference type="InterPro" id="IPR010979">
    <property type="entry name" value="Ribosomal_uS13-like_H2TH"/>
</dbReference>
<dbReference type="FunFam" id="1.10.8.50:FF:000003">
    <property type="entry name" value="Formamidopyrimidine-DNA glycosylase"/>
    <property type="match status" value="1"/>
</dbReference>
<dbReference type="InterPro" id="IPR015887">
    <property type="entry name" value="DNA_glyclase_Znf_dom_DNA_BS"/>
</dbReference>
<dbReference type="InterPro" id="IPR010663">
    <property type="entry name" value="Znf_FPG/IleRS"/>
</dbReference>
<evidence type="ECO:0000256" key="9">
    <source>
        <dbReference type="ARBA" id="ARBA00023125"/>
    </source>
</evidence>
<dbReference type="PANTHER" id="PTHR22993">
    <property type="entry name" value="FORMAMIDOPYRIMIDINE-DNA GLYCOSYLASE"/>
    <property type="match status" value="1"/>
</dbReference>
<keyword evidence="8 15" id="KW-0862">Zinc</keyword>
<comment type="similarity">
    <text evidence="2 15">Belongs to the FPG family.</text>
</comment>